<dbReference type="GO" id="GO:0016878">
    <property type="term" value="F:acid-thiol ligase activity"/>
    <property type="evidence" value="ECO:0007669"/>
    <property type="project" value="UniProtKB-ARBA"/>
</dbReference>
<dbReference type="InterPro" id="IPR050237">
    <property type="entry name" value="ATP-dep_AMP-bd_enzyme"/>
</dbReference>
<dbReference type="Gene3D" id="3.40.50.12780">
    <property type="entry name" value="N-terminal domain of ligase-like"/>
    <property type="match status" value="1"/>
</dbReference>
<keyword evidence="3" id="KW-0436">Ligase</keyword>
<dbReference type="Gene3D" id="3.30.300.30">
    <property type="match status" value="1"/>
</dbReference>
<dbReference type="InterPro" id="IPR042099">
    <property type="entry name" value="ANL_N_sf"/>
</dbReference>
<organism evidence="3 4">
    <name type="scientific">Roseicyclus persicicus</name>
    <dbReference type="NCBI Taxonomy" id="2650661"/>
    <lineage>
        <taxon>Bacteria</taxon>
        <taxon>Pseudomonadati</taxon>
        <taxon>Pseudomonadota</taxon>
        <taxon>Alphaproteobacteria</taxon>
        <taxon>Rhodobacterales</taxon>
        <taxon>Roseobacteraceae</taxon>
        <taxon>Roseicyclus</taxon>
    </lineage>
</organism>
<dbReference type="InterPro" id="IPR000873">
    <property type="entry name" value="AMP-dep_synth/lig_dom"/>
</dbReference>
<feature type="domain" description="AMP-binding enzyme C-terminal" evidence="2">
    <location>
        <begin position="408"/>
        <end position="479"/>
    </location>
</feature>
<dbReference type="Proteomes" id="UP000526408">
    <property type="component" value="Unassembled WGS sequence"/>
</dbReference>
<dbReference type="InterPro" id="IPR020845">
    <property type="entry name" value="AMP-binding_CS"/>
</dbReference>
<evidence type="ECO:0000313" key="4">
    <source>
        <dbReference type="Proteomes" id="UP000526408"/>
    </source>
</evidence>
<dbReference type="Pfam" id="PF00501">
    <property type="entry name" value="AMP-binding"/>
    <property type="match status" value="1"/>
</dbReference>
<dbReference type="InterPro" id="IPR025110">
    <property type="entry name" value="AMP-bd_C"/>
</dbReference>
<dbReference type="AlphaFoldDB" id="A0A7X6H190"/>
<dbReference type="EMBL" id="JAAZQQ010000006">
    <property type="protein sequence ID" value="NKX46187.1"/>
    <property type="molecule type" value="Genomic_DNA"/>
</dbReference>
<dbReference type="PANTHER" id="PTHR43767">
    <property type="entry name" value="LONG-CHAIN-FATTY-ACID--COA LIGASE"/>
    <property type="match status" value="1"/>
</dbReference>
<dbReference type="RefSeq" id="WP_168624571.1">
    <property type="nucleotide sequence ID" value="NZ_JAAZQQ010000006.1"/>
</dbReference>
<proteinExistence type="predicted"/>
<protein>
    <submittedName>
        <fullName evidence="3">Acyl--CoA ligase</fullName>
    </submittedName>
</protein>
<dbReference type="Pfam" id="PF13193">
    <property type="entry name" value="AMP-binding_C"/>
    <property type="match status" value="1"/>
</dbReference>
<dbReference type="SUPFAM" id="SSF56801">
    <property type="entry name" value="Acetyl-CoA synthetase-like"/>
    <property type="match status" value="1"/>
</dbReference>
<evidence type="ECO:0000313" key="3">
    <source>
        <dbReference type="EMBL" id="NKX46187.1"/>
    </source>
</evidence>
<accession>A0A7X6H190</accession>
<comment type="caution">
    <text evidence="3">The sequence shown here is derived from an EMBL/GenBank/DDBJ whole genome shotgun (WGS) entry which is preliminary data.</text>
</comment>
<evidence type="ECO:0000259" key="2">
    <source>
        <dbReference type="Pfam" id="PF13193"/>
    </source>
</evidence>
<evidence type="ECO:0000259" key="1">
    <source>
        <dbReference type="Pfam" id="PF00501"/>
    </source>
</evidence>
<keyword evidence="4" id="KW-1185">Reference proteome</keyword>
<feature type="domain" description="AMP-dependent synthetase/ligase" evidence="1">
    <location>
        <begin position="19"/>
        <end position="359"/>
    </location>
</feature>
<reference evidence="3 4" key="1">
    <citation type="submission" date="2020-04" db="EMBL/GenBank/DDBJ databases">
        <authorList>
            <person name="Yoon J."/>
        </authorList>
    </citation>
    <scope>NUCLEOTIDE SEQUENCE [LARGE SCALE GENOMIC DNA]</scope>
    <source>
        <strain evidence="3 4">KMU-115</strain>
    </source>
</reference>
<dbReference type="InterPro" id="IPR045851">
    <property type="entry name" value="AMP-bd_C_sf"/>
</dbReference>
<name>A0A7X6H190_9RHOB</name>
<dbReference type="PROSITE" id="PS00455">
    <property type="entry name" value="AMP_BINDING"/>
    <property type="match status" value="1"/>
</dbReference>
<gene>
    <name evidence="3" type="ORF">HCU73_16455</name>
</gene>
<sequence>MEPCPTPFNLADTVLAAGRATPDKIALAVLGPARAERWSFARLEAAVRGLAGGLLARGLRPGDRVLLRIGNTPAFPVAFLGCVTAGLIPVPTAEGLTVPELDRITPLVAPAAILAAPGVTLPSAPPCPVMTDLDALMDHAPADYAMGDPDRLAYLVFTSGSSGAPKPVAHAHRAVWARRMMWDGWYGLRPADRVLHAGAFNWTFTLGTGLLDPWAIGATALIPAPGTAPEALGLLLRRHDATLFAAAPGVFRKLLHGDTPLALPKLRHALAAGEKLPESLRARWQDATGTAIHEALGMSECSTFVSGSPGRPAPAGTLGYPQPGRRVAILAEDGTPVAQGETGILAIHRGDPGLMLGYLTDGAPALPLTGDWFLTGDLVSADPDGALRYHGRRDDLLTTGGFRVSPLEIEAALQSAPGLADCAACAVAVKAHTEVIALAFTGPADPAALAALAEARLARYKQPRLYIPLPALPRSPNGKLDRRALARLLKDRT</sequence>
<dbReference type="PANTHER" id="PTHR43767:SF1">
    <property type="entry name" value="NONRIBOSOMAL PEPTIDE SYNTHASE PES1 (EUROFUNG)-RELATED"/>
    <property type="match status" value="1"/>
</dbReference>